<dbReference type="PANTHER" id="PTHR12691:SF10">
    <property type="entry name" value="MEDIATOR OF RNA POLYMERASE II TRANSCRIPTION SUBUNIT 23"/>
    <property type="match status" value="1"/>
</dbReference>
<dbReference type="OrthoDB" id="9982951at2759"/>
<dbReference type="GO" id="GO:0006357">
    <property type="term" value="P:regulation of transcription by RNA polymerase II"/>
    <property type="evidence" value="ECO:0007669"/>
    <property type="project" value="TreeGrafter"/>
</dbReference>
<evidence type="ECO:0000256" key="3">
    <source>
        <dbReference type="ARBA" id="ARBA00019696"/>
    </source>
</evidence>
<dbReference type="InterPro" id="IPR021629">
    <property type="entry name" value="Mediator_Med23"/>
</dbReference>
<evidence type="ECO:0000256" key="1">
    <source>
        <dbReference type="ARBA" id="ARBA00004123"/>
    </source>
</evidence>
<comment type="caution">
    <text evidence="8">The sequence shown here is derived from an EMBL/GenBank/DDBJ whole genome shotgun (WGS) entry which is preliminary data.</text>
</comment>
<organism evidence="8 9">
    <name type="scientific">Bugula neritina</name>
    <name type="common">Brown bryozoan</name>
    <name type="synonym">Sertularia neritina</name>
    <dbReference type="NCBI Taxonomy" id="10212"/>
    <lineage>
        <taxon>Eukaryota</taxon>
        <taxon>Metazoa</taxon>
        <taxon>Spiralia</taxon>
        <taxon>Lophotrochozoa</taxon>
        <taxon>Bryozoa</taxon>
        <taxon>Gymnolaemata</taxon>
        <taxon>Cheilostomatida</taxon>
        <taxon>Flustrina</taxon>
        <taxon>Buguloidea</taxon>
        <taxon>Bugulidae</taxon>
        <taxon>Bugula</taxon>
    </lineage>
</organism>
<dbReference type="PANTHER" id="PTHR12691">
    <property type="entry name" value="MEDIATOR OF RNA POLYMERASE II TRANSCRIPTION SUBUNIT 23"/>
    <property type="match status" value="1"/>
</dbReference>
<keyword evidence="5" id="KW-0804">Transcription</keyword>
<gene>
    <name evidence="8" type="ORF">EB796_005190</name>
</gene>
<protein>
    <recommendedName>
        <fullName evidence="3">Mediator of RNA polymerase II transcription subunit 23</fullName>
    </recommendedName>
    <alternativeName>
        <fullName evidence="7">Mediator complex subunit 23</fullName>
    </alternativeName>
</protein>
<dbReference type="GO" id="GO:0005667">
    <property type="term" value="C:transcription regulator complex"/>
    <property type="evidence" value="ECO:0007669"/>
    <property type="project" value="TreeGrafter"/>
</dbReference>
<comment type="subcellular location">
    <subcellularLocation>
        <location evidence="1">Nucleus</location>
    </subcellularLocation>
</comment>
<dbReference type="GO" id="GO:0010628">
    <property type="term" value="P:positive regulation of gene expression"/>
    <property type="evidence" value="ECO:0007669"/>
    <property type="project" value="TreeGrafter"/>
</dbReference>
<sequence length="634" mass="72471">MADLQLETVVDNFLKQMNSNSSIDHAFTGFMSFTEEEETSKANREQEAIAQLFSKFSEANVAAACKLFAEHIYREENSLKAQSLLNYLEHLVTSNKISSKPLCEALLNSPNLNYSNRDTWCSVFQLVRRIVGGVDYKGCRDIFRAILYKCRTIPCQDSLTPQILSIIELPQHEDKQTLHWAFGKILAEFTQSFRPTVQIVTIPSLPQLRPVIGHSNINAYAWRLDLRNLRYPNNAPLPFDRDKSSTKLVRHIFTHAYSVDFMTGILIYNRKSQEDTKSRYSELEDQLCEHVIHLTQSQSKLASCSAVMPNIRWHNITSHIIFFVLWNMVHLPHMLMQLFKKLDSQTVPSGCSRDHLIWMILQCLFGVAKPVDAYSYITFIRIYDQLYPETTPLPVPDFSSAHSVISCAVTCMWAHLQKKTVQLAENKAKIRPMPSILRSQLTFLNGALLQYTQGQKTPGPVICDFQLATLCNAFSSNEKAMPALLNYLTDSMMNVNMQTKLPHGVACYLNTEPMSVEMLDCLSVHTKMLLIKQLFGKMEAQVQKQSQVALSPALIETFSRALVYTEIEQTFGIKTFVSNILPSIVSSKCLPVIHTLLEVAIYRLIHMQPHYRMKILSCLLDELVNFNHNHMYIR</sequence>
<evidence type="ECO:0000256" key="5">
    <source>
        <dbReference type="ARBA" id="ARBA00023163"/>
    </source>
</evidence>
<dbReference type="AlphaFoldDB" id="A0A7J7KF07"/>
<keyword evidence="9" id="KW-1185">Reference proteome</keyword>
<name>A0A7J7KF07_BUGNE</name>
<dbReference type="Proteomes" id="UP000593567">
    <property type="component" value="Unassembled WGS sequence"/>
</dbReference>
<evidence type="ECO:0000256" key="6">
    <source>
        <dbReference type="ARBA" id="ARBA00023242"/>
    </source>
</evidence>
<reference evidence="8" key="1">
    <citation type="submission" date="2020-06" db="EMBL/GenBank/DDBJ databases">
        <title>Draft genome of Bugula neritina, a colonial animal packing powerful symbionts and potential medicines.</title>
        <authorList>
            <person name="Rayko M."/>
        </authorList>
    </citation>
    <scope>NUCLEOTIDE SEQUENCE [LARGE SCALE GENOMIC DNA]</scope>
    <source>
        <strain evidence="8">Kwan_BN1</strain>
    </source>
</reference>
<dbReference type="EMBL" id="VXIV02000709">
    <property type="protein sequence ID" value="KAF6036514.1"/>
    <property type="molecule type" value="Genomic_DNA"/>
</dbReference>
<evidence type="ECO:0000313" key="9">
    <source>
        <dbReference type="Proteomes" id="UP000593567"/>
    </source>
</evidence>
<evidence type="ECO:0000256" key="7">
    <source>
        <dbReference type="ARBA" id="ARBA00031961"/>
    </source>
</evidence>
<keyword evidence="4" id="KW-0805">Transcription regulation</keyword>
<dbReference type="Pfam" id="PF11573">
    <property type="entry name" value="Med23"/>
    <property type="match status" value="2"/>
</dbReference>
<proteinExistence type="inferred from homology"/>
<evidence type="ECO:0000256" key="4">
    <source>
        <dbReference type="ARBA" id="ARBA00023015"/>
    </source>
</evidence>
<evidence type="ECO:0000256" key="2">
    <source>
        <dbReference type="ARBA" id="ARBA00010222"/>
    </source>
</evidence>
<accession>A0A7J7KF07</accession>
<keyword evidence="6" id="KW-0539">Nucleus</keyword>
<evidence type="ECO:0000313" key="8">
    <source>
        <dbReference type="EMBL" id="KAF6036514.1"/>
    </source>
</evidence>
<comment type="similarity">
    <text evidence="2">Belongs to the Mediator complex subunit 23 family.</text>
</comment>
<dbReference type="GO" id="GO:0016592">
    <property type="term" value="C:mediator complex"/>
    <property type="evidence" value="ECO:0007669"/>
    <property type="project" value="TreeGrafter"/>
</dbReference>